<dbReference type="RefSeq" id="WP_119235719.1">
    <property type="nucleotide sequence ID" value="NZ_JAJTTD010000006.1"/>
</dbReference>
<evidence type="ECO:0000313" key="11">
    <source>
        <dbReference type="Proteomes" id="UP000423156"/>
    </source>
</evidence>
<reference evidence="7 8" key="1">
    <citation type="submission" date="2018-08" db="EMBL/GenBank/DDBJ databases">
        <title>A genome reference for cultivated species of the human gut microbiota.</title>
        <authorList>
            <person name="Zou Y."/>
            <person name="Xue W."/>
            <person name="Luo G."/>
        </authorList>
    </citation>
    <scope>NUCLEOTIDE SEQUENCE [LARGE SCALE GENOMIC DNA]</scope>
    <source>
        <strain evidence="7 8">AF46-2NS</strain>
    </source>
</reference>
<dbReference type="EMBL" id="VZAP01000015">
    <property type="protein sequence ID" value="MQO91327.1"/>
    <property type="molecule type" value="Genomic_DNA"/>
</dbReference>
<accession>A0A415FAE1</accession>
<dbReference type="EMBL" id="QRNB01000001">
    <property type="protein sequence ID" value="RHK13167.1"/>
    <property type="molecule type" value="Genomic_DNA"/>
</dbReference>
<evidence type="ECO:0000313" key="3">
    <source>
        <dbReference type="EMBL" id="MCP9501283.1"/>
    </source>
</evidence>
<name>A0A415FAE1_9BACT</name>
<proteinExistence type="predicted"/>
<dbReference type="AlphaFoldDB" id="A0A415FAE1"/>
<evidence type="ECO:0000313" key="9">
    <source>
        <dbReference type="Proteomes" id="UP000420707"/>
    </source>
</evidence>
<dbReference type="Proteomes" id="UP000423156">
    <property type="component" value="Unassembled WGS sequence"/>
</dbReference>
<dbReference type="EMBL" id="VZBZ01000081">
    <property type="protein sequence ID" value="MQN77451.1"/>
    <property type="molecule type" value="Genomic_DNA"/>
</dbReference>
<gene>
    <name evidence="7" type="ORF">DW079_00390</name>
    <name evidence="6" type="ORF">F7D31_01285</name>
    <name evidence="5" type="ORF">F7D71_06170</name>
    <name evidence="4" type="ORF">F7D90_10355</name>
    <name evidence="3" type="ORF">NND11_06915</name>
</gene>
<protein>
    <submittedName>
        <fullName evidence="7">Uncharacterized protein</fullName>
    </submittedName>
</protein>
<evidence type="ECO:0000313" key="7">
    <source>
        <dbReference type="EMBL" id="RHK13167.1"/>
    </source>
</evidence>
<dbReference type="Proteomes" id="UP000421283">
    <property type="component" value="Unassembled WGS sequence"/>
</dbReference>
<dbReference type="Proteomes" id="UP000286211">
    <property type="component" value="Unassembled WGS sequence"/>
</dbReference>
<evidence type="ECO:0000313" key="10">
    <source>
        <dbReference type="Proteomes" id="UP000421283"/>
    </source>
</evidence>
<dbReference type="EMBL" id="VZCR01000063">
    <property type="protein sequence ID" value="MQN32344.1"/>
    <property type="molecule type" value="Genomic_DNA"/>
</dbReference>
<reference evidence="10 11" key="2">
    <citation type="submission" date="2019-09" db="EMBL/GenBank/DDBJ databases">
        <title>Distinct polysaccharide growth profiles of human intestinal Prevotella copri isolates.</title>
        <authorList>
            <person name="Fehlner-Peach H."/>
            <person name="Magnabosco C."/>
            <person name="Raghavan V."/>
            <person name="Scher J.U."/>
            <person name="Tett A."/>
            <person name="Cox L.M."/>
            <person name="Gottsegen C."/>
            <person name="Watters A."/>
            <person name="Wiltshire- Gordon J.D."/>
            <person name="Segata N."/>
            <person name="Bonneau R."/>
            <person name="Littman D.R."/>
        </authorList>
    </citation>
    <scope>NUCLEOTIDE SEQUENCE [LARGE SCALE GENOMIC DNA]</scope>
    <source>
        <strain evidence="5 11">BU41712</strain>
        <strain evidence="4">IAP146</strain>
        <strain evidence="10">iAU3127</strain>
    </source>
</reference>
<reference evidence="6" key="4">
    <citation type="submission" date="2022-12" db="EMBL/GenBank/DDBJ databases">
        <title>Distinct polysaccharide growth profiles of human intestinal Prevotella copri isolates.</title>
        <authorList>
            <person name="Fehlner-Peach H."/>
            <person name="Magnabosco C."/>
            <person name="Raghavan V."/>
            <person name="Scher J.U."/>
            <person name="Tett A."/>
            <person name="Cox L.M."/>
            <person name="Gottsegen C."/>
            <person name="Watters A."/>
            <person name="Wiltshire- Gordon J.D."/>
            <person name="Segata N."/>
            <person name="Bonneau R."/>
            <person name="Littman D.R."/>
        </authorList>
    </citation>
    <scope>NUCLEOTIDE SEQUENCE</scope>
    <source>
        <strain evidence="9">iAP146</strain>
        <strain evidence="6">IAU3127</strain>
    </source>
</reference>
<dbReference type="EMBL" id="JANDXR010000006">
    <property type="protein sequence ID" value="MCP9501283.1"/>
    <property type="molecule type" value="Genomic_DNA"/>
</dbReference>
<feature type="coiled-coil region" evidence="1">
    <location>
        <begin position="54"/>
        <end position="92"/>
    </location>
</feature>
<evidence type="ECO:0000256" key="1">
    <source>
        <dbReference type="SAM" id="Coils"/>
    </source>
</evidence>
<dbReference type="Proteomes" id="UP001206014">
    <property type="component" value="Unassembled WGS sequence"/>
</dbReference>
<comment type="caution">
    <text evidence="7">The sequence shown here is derived from an EMBL/GenBank/DDBJ whole genome shotgun (WGS) entry which is preliminary data.</text>
</comment>
<feature type="compositionally biased region" description="Basic and acidic residues" evidence="2">
    <location>
        <begin position="135"/>
        <end position="145"/>
    </location>
</feature>
<keyword evidence="1" id="KW-0175">Coiled coil</keyword>
<sequence>MTDIILNILQWAILPGGIGTAIAWIANRKVKEAEQAKRIHDTFKEMYGDVSKELLAKQKELNDAAEDNAKAIEELNKENARTRYALNRLTRAIEAIQLCPHRASCPVSGELRHDEDDQEGTEPGAKRTKRRQCKPKSESDGKPGEDNGDVVPADSERHGSVEHSDE</sequence>
<evidence type="ECO:0000313" key="5">
    <source>
        <dbReference type="EMBL" id="MQN77451.1"/>
    </source>
</evidence>
<evidence type="ECO:0000313" key="8">
    <source>
        <dbReference type="Proteomes" id="UP000286211"/>
    </source>
</evidence>
<evidence type="ECO:0000256" key="2">
    <source>
        <dbReference type="SAM" id="MobiDB-lite"/>
    </source>
</evidence>
<evidence type="ECO:0000313" key="4">
    <source>
        <dbReference type="EMBL" id="MQN32344.1"/>
    </source>
</evidence>
<organism evidence="7 8">
    <name type="scientific">Segatella copri</name>
    <dbReference type="NCBI Taxonomy" id="165179"/>
    <lineage>
        <taxon>Bacteria</taxon>
        <taxon>Pseudomonadati</taxon>
        <taxon>Bacteroidota</taxon>
        <taxon>Bacteroidia</taxon>
        <taxon>Bacteroidales</taxon>
        <taxon>Prevotellaceae</taxon>
        <taxon>Segatella</taxon>
    </lineage>
</organism>
<feature type="region of interest" description="Disordered" evidence="2">
    <location>
        <begin position="104"/>
        <end position="166"/>
    </location>
</feature>
<reference evidence="3" key="3">
    <citation type="submission" date="2022-07" db="EMBL/GenBank/DDBJ databases">
        <title>Prevotella copri.</title>
        <authorList>
            <person name="Yang C."/>
        </authorList>
    </citation>
    <scope>NUCLEOTIDE SEQUENCE</scope>
    <source>
        <strain evidence="3">HF88</strain>
    </source>
</reference>
<evidence type="ECO:0000313" key="6">
    <source>
        <dbReference type="EMBL" id="MQO91327.1"/>
    </source>
</evidence>
<dbReference type="Proteomes" id="UP000420707">
    <property type="component" value="Unassembled WGS sequence"/>
</dbReference>
<feature type="compositionally biased region" description="Basic and acidic residues" evidence="2">
    <location>
        <begin position="154"/>
        <end position="166"/>
    </location>
</feature>